<dbReference type="Pfam" id="PF13412">
    <property type="entry name" value="HTH_24"/>
    <property type="match status" value="1"/>
</dbReference>
<dbReference type="GO" id="GO:0005829">
    <property type="term" value="C:cytosol"/>
    <property type="evidence" value="ECO:0007669"/>
    <property type="project" value="TreeGrafter"/>
</dbReference>
<dbReference type="InterPro" id="IPR019887">
    <property type="entry name" value="Tscrpt_reg_AsnC/Lrp_C"/>
</dbReference>
<protein>
    <submittedName>
        <fullName evidence="5">AsnC family transcriptional regulator</fullName>
    </submittedName>
</protein>
<dbReference type="CDD" id="cd00090">
    <property type="entry name" value="HTH_ARSR"/>
    <property type="match status" value="1"/>
</dbReference>
<dbReference type="Gene3D" id="1.10.10.10">
    <property type="entry name" value="Winged helix-like DNA-binding domain superfamily/Winged helix DNA-binding domain"/>
    <property type="match status" value="1"/>
</dbReference>
<dbReference type="InterPro" id="IPR019885">
    <property type="entry name" value="Tscrpt_reg_HTH_AsnC-type_CS"/>
</dbReference>
<evidence type="ECO:0000313" key="6">
    <source>
        <dbReference type="Proteomes" id="UP000319722"/>
    </source>
</evidence>
<gene>
    <name evidence="5" type="ORF">FB547_104155</name>
</gene>
<sequence>MKTLRKTASNEEGSFDKIDMAILRVLLLDSRKTLQEIGSEVGLSPTSCWTRIKKLEAHGVIKRYTIDVDPAKLGYHDSVIVQVTLESHTDETLYDFGRVLATIPEIQEAYLVSGDYDYYIRIAVRDTRDYERLLREKLYKIPGIRHSKSHFVLRVLKETSVPVI</sequence>
<feature type="domain" description="HTH asnC-type" evidence="4">
    <location>
        <begin position="15"/>
        <end position="76"/>
    </location>
</feature>
<accession>A0A561C4V5</accession>
<dbReference type="InterPro" id="IPR011991">
    <property type="entry name" value="ArsR-like_HTH"/>
</dbReference>
<dbReference type="InterPro" id="IPR000485">
    <property type="entry name" value="AsnC-type_HTH_dom"/>
</dbReference>
<keyword evidence="3" id="KW-0804">Transcription</keyword>
<dbReference type="InterPro" id="IPR011008">
    <property type="entry name" value="Dimeric_a/b-barrel"/>
</dbReference>
<dbReference type="RefSeq" id="WP_209535244.1">
    <property type="nucleotide sequence ID" value="NZ_VIVL01000004.1"/>
</dbReference>
<dbReference type="GO" id="GO:0043565">
    <property type="term" value="F:sequence-specific DNA binding"/>
    <property type="evidence" value="ECO:0007669"/>
    <property type="project" value="InterPro"/>
</dbReference>
<dbReference type="GO" id="GO:0043200">
    <property type="term" value="P:response to amino acid"/>
    <property type="evidence" value="ECO:0007669"/>
    <property type="project" value="TreeGrafter"/>
</dbReference>
<dbReference type="PROSITE" id="PS50956">
    <property type="entry name" value="HTH_ASNC_2"/>
    <property type="match status" value="1"/>
</dbReference>
<organism evidence="5 6">
    <name type="scientific">Variovorax beijingensis</name>
    <dbReference type="NCBI Taxonomy" id="2496117"/>
    <lineage>
        <taxon>Bacteria</taxon>
        <taxon>Pseudomonadati</taxon>
        <taxon>Pseudomonadota</taxon>
        <taxon>Betaproteobacteria</taxon>
        <taxon>Burkholderiales</taxon>
        <taxon>Comamonadaceae</taxon>
        <taxon>Variovorax</taxon>
    </lineage>
</organism>
<dbReference type="InterPro" id="IPR036388">
    <property type="entry name" value="WH-like_DNA-bd_sf"/>
</dbReference>
<keyword evidence="2" id="KW-0238">DNA-binding</keyword>
<dbReference type="SUPFAM" id="SSF54909">
    <property type="entry name" value="Dimeric alpha+beta barrel"/>
    <property type="match status" value="1"/>
</dbReference>
<dbReference type="PRINTS" id="PR00033">
    <property type="entry name" value="HTHASNC"/>
</dbReference>
<dbReference type="Pfam" id="PF01037">
    <property type="entry name" value="AsnC_trans_reg"/>
    <property type="match status" value="1"/>
</dbReference>
<name>A0A561C4V5_9BURK</name>
<evidence type="ECO:0000259" key="4">
    <source>
        <dbReference type="PROSITE" id="PS50956"/>
    </source>
</evidence>
<dbReference type="PROSITE" id="PS00519">
    <property type="entry name" value="HTH_ASNC_1"/>
    <property type="match status" value="1"/>
</dbReference>
<dbReference type="Proteomes" id="UP000319722">
    <property type="component" value="Unassembled WGS sequence"/>
</dbReference>
<evidence type="ECO:0000256" key="3">
    <source>
        <dbReference type="ARBA" id="ARBA00023163"/>
    </source>
</evidence>
<dbReference type="SUPFAM" id="SSF46785">
    <property type="entry name" value="Winged helix' DNA-binding domain"/>
    <property type="match status" value="1"/>
</dbReference>
<dbReference type="InterPro" id="IPR019888">
    <property type="entry name" value="Tscrpt_reg_AsnC-like"/>
</dbReference>
<proteinExistence type="predicted"/>
<dbReference type="PANTHER" id="PTHR30154:SF34">
    <property type="entry name" value="TRANSCRIPTIONAL REGULATOR AZLB"/>
    <property type="match status" value="1"/>
</dbReference>
<keyword evidence="1" id="KW-0805">Transcription regulation</keyword>
<evidence type="ECO:0000313" key="5">
    <source>
        <dbReference type="EMBL" id="TWD86213.1"/>
    </source>
</evidence>
<dbReference type="GO" id="GO:0006355">
    <property type="term" value="P:regulation of DNA-templated transcription"/>
    <property type="evidence" value="ECO:0007669"/>
    <property type="project" value="UniProtKB-ARBA"/>
</dbReference>
<dbReference type="Gene3D" id="3.30.70.920">
    <property type="match status" value="1"/>
</dbReference>
<dbReference type="InterPro" id="IPR036390">
    <property type="entry name" value="WH_DNA-bd_sf"/>
</dbReference>
<evidence type="ECO:0000256" key="2">
    <source>
        <dbReference type="ARBA" id="ARBA00023125"/>
    </source>
</evidence>
<evidence type="ECO:0000256" key="1">
    <source>
        <dbReference type="ARBA" id="ARBA00023015"/>
    </source>
</evidence>
<dbReference type="PANTHER" id="PTHR30154">
    <property type="entry name" value="LEUCINE-RESPONSIVE REGULATORY PROTEIN"/>
    <property type="match status" value="1"/>
</dbReference>
<dbReference type="SMART" id="SM00344">
    <property type="entry name" value="HTH_ASNC"/>
    <property type="match status" value="1"/>
</dbReference>
<comment type="caution">
    <text evidence="5">The sequence shown here is derived from an EMBL/GenBank/DDBJ whole genome shotgun (WGS) entry which is preliminary data.</text>
</comment>
<dbReference type="EMBL" id="VIVL01000004">
    <property type="protein sequence ID" value="TWD86213.1"/>
    <property type="molecule type" value="Genomic_DNA"/>
</dbReference>
<reference evidence="5 6" key="1">
    <citation type="submission" date="2019-06" db="EMBL/GenBank/DDBJ databases">
        <title>Sorghum-associated microbial communities from plants grown in Nebraska, USA.</title>
        <authorList>
            <person name="Schachtman D."/>
        </authorList>
    </citation>
    <scope>NUCLEOTIDE SEQUENCE [LARGE SCALE GENOMIC DNA]</scope>
    <source>
        <strain evidence="5 6">T529</strain>
    </source>
</reference>
<dbReference type="AlphaFoldDB" id="A0A561C4V5"/>